<gene>
    <name evidence="2" type="ORF">A3H61_05155</name>
</gene>
<dbReference type="EMBL" id="MHJU01000024">
    <property type="protein sequence ID" value="OGY72739.1"/>
    <property type="molecule type" value="Genomic_DNA"/>
</dbReference>
<dbReference type="SUPFAM" id="SSF81301">
    <property type="entry name" value="Nucleotidyltransferase"/>
    <property type="match status" value="1"/>
</dbReference>
<sequence length="212" mass="25323">MNHYRIAQSKFKIAVRIVKILRYVPCIRMIAVCNSLSYNRAHEGSDIDLFIIAKNGRIWTARFFTLLFLEFIGARPLVCASFFLAEDSLCIEPYKISVNDPYLEFWIRMIKPLYNETQVYERFISANSWAFSETLFARYIPNYKRRVKPVFLKLFLSLFTTWIPETFYKRLQMALLFPIIKRLALCFDSRVVISDRIIKMHTNDRRLEFKSR</sequence>
<dbReference type="InterPro" id="IPR043519">
    <property type="entry name" value="NT_sf"/>
</dbReference>
<evidence type="ECO:0000256" key="1">
    <source>
        <dbReference type="SAM" id="Phobius"/>
    </source>
</evidence>
<dbReference type="Proteomes" id="UP000178315">
    <property type="component" value="Unassembled WGS sequence"/>
</dbReference>
<evidence type="ECO:0000313" key="3">
    <source>
        <dbReference type="Proteomes" id="UP000178315"/>
    </source>
</evidence>
<dbReference type="AlphaFoldDB" id="A0A1G2A7V3"/>
<name>A0A1G2A7V3_9BACT</name>
<keyword evidence="1" id="KW-0472">Membrane</keyword>
<proteinExistence type="predicted"/>
<keyword evidence="1" id="KW-0812">Transmembrane</keyword>
<comment type="caution">
    <text evidence="2">The sequence shown here is derived from an EMBL/GenBank/DDBJ whole genome shotgun (WGS) entry which is preliminary data.</text>
</comment>
<accession>A0A1G2A7V3</accession>
<protein>
    <recommendedName>
        <fullName evidence="4">Polymerase nucleotidyl transferase domain-containing protein</fullName>
    </recommendedName>
</protein>
<keyword evidence="1" id="KW-1133">Transmembrane helix</keyword>
<organism evidence="2 3">
    <name type="scientific">Candidatus Jacksonbacteria bacterium RIFCSPLOWO2_02_FULL_44_20</name>
    <dbReference type="NCBI Taxonomy" id="1798460"/>
    <lineage>
        <taxon>Bacteria</taxon>
        <taxon>Candidatus Jacksoniibacteriota</taxon>
    </lineage>
</organism>
<evidence type="ECO:0008006" key="4">
    <source>
        <dbReference type="Google" id="ProtNLM"/>
    </source>
</evidence>
<reference evidence="2 3" key="1">
    <citation type="journal article" date="2016" name="Nat. Commun.">
        <title>Thousands of microbial genomes shed light on interconnected biogeochemical processes in an aquifer system.</title>
        <authorList>
            <person name="Anantharaman K."/>
            <person name="Brown C.T."/>
            <person name="Hug L.A."/>
            <person name="Sharon I."/>
            <person name="Castelle C.J."/>
            <person name="Probst A.J."/>
            <person name="Thomas B.C."/>
            <person name="Singh A."/>
            <person name="Wilkins M.J."/>
            <person name="Karaoz U."/>
            <person name="Brodie E.L."/>
            <person name="Williams K.H."/>
            <person name="Hubbard S.S."/>
            <person name="Banfield J.F."/>
        </authorList>
    </citation>
    <scope>NUCLEOTIDE SEQUENCE [LARGE SCALE GENOMIC DNA]</scope>
</reference>
<feature type="transmembrane region" description="Helical" evidence="1">
    <location>
        <begin position="63"/>
        <end position="85"/>
    </location>
</feature>
<evidence type="ECO:0000313" key="2">
    <source>
        <dbReference type="EMBL" id="OGY72739.1"/>
    </source>
</evidence>